<name>A0A0P1BHU9_9BASI</name>
<dbReference type="Proteomes" id="UP000054845">
    <property type="component" value="Unassembled WGS sequence"/>
</dbReference>
<evidence type="ECO:0000313" key="6">
    <source>
        <dbReference type="EMBL" id="CEH15797.1"/>
    </source>
</evidence>
<keyword evidence="2" id="KW-0863">Zinc-finger</keyword>
<dbReference type="GO" id="GO:0008270">
    <property type="term" value="F:zinc ion binding"/>
    <property type="evidence" value="ECO:0007669"/>
    <property type="project" value="UniProtKB-KW"/>
</dbReference>
<evidence type="ECO:0000256" key="4">
    <source>
        <dbReference type="SAM" id="MobiDB-lite"/>
    </source>
</evidence>
<dbReference type="SUPFAM" id="SSF118310">
    <property type="entry name" value="AN1-like Zinc finger"/>
    <property type="match status" value="1"/>
</dbReference>
<accession>A0A0P1BHU9</accession>
<keyword evidence="7" id="KW-1185">Reference proteome</keyword>
<dbReference type="AlphaFoldDB" id="A0A0P1BHU9"/>
<feature type="compositionally biased region" description="Basic and acidic residues" evidence="4">
    <location>
        <begin position="139"/>
        <end position="148"/>
    </location>
</feature>
<proteinExistence type="predicted"/>
<dbReference type="EMBL" id="CCYA01000272">
    <property type="protein sequence ID" value="CEH15797.1"/>
    <property type="molecule type" value="Genomic_DNA"/>
</dbReference>
<dbReference type="InterPro" id="IPR035896">
    <property type="entry name" value="AN1-like_Znf"/>
</dbReference>
<dbReference type="InterPro" id="IPR000058">
    <property type="entry name" value="Znf_AN1"/>
</dbReference>
<feature type="domain" description="AN1-type" evidence="5">
    <location>
        <begin position="19"/>
        <end position="40"/>
    </location>
</feature>
<dbReference type="OrthoDB" id="431929at2759"/>
<evidence type="ECO:0000256" key="2">
    <source>
        <dbReference type="ARBA" id="ARBA00022771"/>
    </source>
</evidence>
<evidence type="ECO:0000256" key="1">
    <source>
        <dbReference type="ARBA" id="ARBA00022723"/>
    </source>
</evidence>
<dbReference type="Gene3D" id="4.10.1110.10">
    <property type="entry name" value="AN1-like Zinc finger"/>
    <property type="match status" value="1"/>
</dbReference>
<evidence type="ECO:0000259" key="5">
    <source>
        <dbReference type="Pfam" id="PF01428"/>
    </source>
</evidence>
<keyword evidence="3" id="KW-0862">Zinc</keyword>
<dbReference type="STRING" id="401625.A0A0P1BHU9"/>
<evidence type="ECO:0000313" key="7">
    <source>
        <dbReference type="Proteomes" id="UP000054845"/>
    </source>
</evidence>
<protein>
    <submittedName>
        <fullName evidence="6">ARSENITE INDUCUBLE RNA ASSOCIATED PROTEIN AIP-1-RELATED</fullName>
    </submittedName>
</protein>
<feature type="region of interest" description="Disordered" evidence="4">
    <location>
        <begin position="97"/>
        <end position="148"/>
    </location>
</feature>
<reference evidence="6 7" key="1">
    <citation type="submission" date="2014-09" db="EMBL/GenBank/DDBJ databases">
        <authorList>
            <person name="Magalhaes I.L.F."/>
            <person name="Oliveira U."/>
            <person name="Santos F.R."/>
            <person name="Vidigal T.H.D.A."/>
            <person name="Brescovit A.D."/>
            <person name="Santos A.J."/>
        </authorList>
    </citation>
    <scope>NUCLEOTIDE SEQUENCE [LARGE SCALE GENOMIC DNA]</scope>
</reference>
<keyword evidence="1" id="KW-0479">Metal-binding</keyword>
<feature type="compositionally biased region" description="Low complexity" evidence="4">
    <location>
        <begin position="106"/>
        <end position="118"/>
    </location>
</feature>
<organism evidence="6 7">
    <name type="scientific">Ceraceosorus bombacis</name>
    <dbReference type="NCBI Taxonomy" id="401625"/>
    <lineage>
        <taxon>Eukaryota</taxon>
        <taxon>Fungi</taxon>
        <taxon>Dikarya</taxon>
        <taxon>Basidiomycota</taxon>
        <taxon>Ustilaginomycotina</taxon>
        <taxon>Exobasidiomycetes</taxon>
        <taxon>Ceraceosorales</taxon>
        <taxon>Ceraceosoraceae</taxon>
        <taxon>Ceraceosorus</taxon>
    </lineage>
</organism>
<evidence type="ECO:0000256" key="3">
    <source>
        <dbReference type="ARBA" id="ARBA00022833"/>
    </source>
</evidence>
<sequence length="148" mass="15234">MGISVAEGSNAGVSHAAPRCERCGGLFCMKHRSATSHKCTVPAPITEGNARLQAAEERKRRAQEMLAKNFPGRSTGASVKSGGPAFKTQVAVVASEGVPMGKDVPSSSLSGGSQASSGKDVSEEQSQSLEAGITPTEPGEDRAHSPER</sequence>
<dbReference type="Pfam" id="PF01428">
    <property type="entry name" value="zf-AN1"/>
    <property type="match status" value="1"/>
</dbReference>